<comment type="caution">
    <text evidence="1">The sequence shown here is derived from an EMBL/GenBank/DDBJ whole genome shotgun (WGS) entry which is preliminary data.</text>
</comment>
<organism evidence="1 2">
    <name type="scientific">Ravibacter arvi</name>
    <dbReference type="NCBI Taxonomy" id="2051041"/>
    <lineage>
        <taxon>Bacteria</taxon>
        <taxon>Pseudomonadati</taxon>
        <taxon>Bacteroidota</taxon>
        <taxon>Cytophagia</taxon>
        <taxon>Cytophagales</taxon>
        <taxon>Spirosomataceae</taxon>
        <taxon>Ravibacter</taxon>
    </lineage>
</organism>
<keyword evidence="2" id="KW-1185">Reference proteome</keyword>
<proteinExistence type="predicted"/>
<evidence type="ECO:0008006" key="3">
    <source>
        <dbReference type="Google" id="ProtNLM"/>
    </source>
</evidence>
<dbReference type="InterPro" id="IPR011990">
    <property type="entry name" value="TPR-like_helical_dom_sf"/>
</dbReference>
<evidence type="ECO:0000313" key="2">
    <source>
        <dbReference type="Proteomes" id="UP001501508"/>
    </source>
</evidence>
<dbReference type="Gene3D" id="1.25.40.10">
    <property type="entry name" value="Tetratricopeptide repeat domain"/>
    <property type="match status" value="1"/>
</dbReference>
<reference evidence="2" key="1">
    <citation type="journal article" date="2019" name="Int. J. Syst. Evol. Microbiol.">
        <title>The Global Catalogue of Microorganisms (GCM) 10K type strain sequencing project: providing services to taxonomists for standard genome sequencing and annotation.</title>
        <authorList>
            <consortium name="The Broad Institute Genomics Platform"/>
            <consortium name="The Broad Institute Genome Sequencing Center for Infectious Disease"/>
            <person name="Wu L."/>
            <person name="Ma J."/>
        </authorList>
    </citation>
    <scope>NUCLEOTIDE SEQUENCE [LARGE SCALE GENOMIC DNA]</scope>
    <source>
        <strain evidence="2">JCM 31920</strain>
    </source>
</reference>
<sequence length="509" mass="57168">MLFAQRYLPESHHDYVLAREVYEKVWSAYGHQSAPPKLEIRKGVGAARDVAFYKNGVGKSGPVIVLDAEVIPHLSAVFGAEAPAALACILSHELAHHYYRHSKTSHFASRSTSPVQEAQADESGFFYAYLAGYPSFSVAERLFDTLYEQYGFERRGTAEYPSRKERLALVREKINEVMVWANVYEAGKVLMLAGKTGEAIACLETVATQRLSVPEVYRNLGVSYLLAVMGKLWVSREEMPFMLPVEPDMSTRLLVQSRGISEADQRERDRLLRNAEKYLLQASLAGGNASTDVNLAIAQLLLGNTAAAIGTLNKLDLNLPDAILVRGIAYLKEGRMEKAATDFRRIEKEPGLLFETNRQVYREVTTKGWKGVAYQPAKAVRGLRGMFTEKLPAAPELWVPPPVSEVPFPISVNRTGFGDLYRFSLPAQKGRGYEEWRIARVTNKGFDNRKQIRIGEPAQRLTAEGGYGRPDYILGSETGRAYYVYQSMSVIFMLDRQKIAGWYVFERLR</sequence>
<dbReference type="SUPFAM" id="SSF48452">
    <property type="entry name" value="TPR-like"/>
    <property type="match status" value="1"/>
</dbReference>
<evidence type="ECO:0000313" key="1">
    <source>
        <dbReference type="EMBL" id="GAA4440937.1"/>
    </source>
</evidence>
<gene>
    <name evidence="1" type="ORF">GCM10023091_25300</name>
</gene>
<accession>A0ABP8LZ53</accession>
<name>A0ABP8LZ53_9BACT</name>
<dbReference type="EMBL" id="BAABEY010000025">
    <property type="protein sequence ID" value="GAA4440937.1"/>
    <property type="molecule type" value="Genomic_DNA"/>
</dbReference>
<protein>
    <recommendedName>
        <fullName evidence="3">Peptidase M48 domain-containing protein</fullName>
    </recommendedName>
</protein>
<dbReference type="Proteomes" id="UP001501508">
    <property type="component" value="Unassembled WGS sequence"/>
</dbReference>